<reference evidence="1" key="1">
    <citation type="submission" date="2021-06" db="EMBL/GenBank/DDBJ databases">
        <authorList>
            <person name="Hodson N. C."/>
            <person name="Mongue J. A."/>
            <person name="Jaron S. K."/>
        </authorList>
    </citation>
    <scope>NUCLEOTIDE SEQUENCE</scope>
</reference>
<name>A0A8J2JWR7_9HEXA</name>
<feature type="non-terminal residue" evidence="1">
    <location>
        <position position="1"/>
    </location>
</feature>
<protein>
    <submittedName>
        <fullName evidence="1">Uncharacterized protein</fullName>
    </submittedName>
</protein>
<dbReference type="Proteomes" id="UP000708208">
    <property type="component" value="Unassembled WGS sequence"/>
</dbReference>
<dbReference type="AlphaFoldDB" id="A0A8J2JWR7"/>
<feature type="non-terminal residue" evidence="1">
    <location>
        <position position="29"/>
    </location>
</feature>
<accession>A0A8J2JWR7</accession>
<evidence type="ECO:0000313" key="2">
    <source>
        <dbReference type="Proteomes" id="UP000708208"/>
    </source>
</evidence>
<gene>
    <name evidence="1" type="ORF">AFUS01_LOCUS17058</name>
</gene>
<sequence>SDKFIKNPYTKSLGFENLYRTGDFGHIDL</sequence>
<organism evidence="1 2">
    <name type="scientific">Allacma fusca</name>
    <dbReference type="NCBI Taxonomy" id="39272"/>
    <lineage>
        <taxon>Eukaryota</taxon>
        <taxon>Metazoa</taxon>
        <taxon>Ecdysozoa</taxon>
        <taxon>Arthropoda</taxon>
        <taxon>Hexapoda</taxon>
        <taxon>Collembola</taxon>
        <taxon>Symphypleona</taxon>
        <taxon>Sminthuridae</taxon>
        <taxon>Allacma</taxon>
    </lineage>
</organism>
<proteinExistence type="predicted"/>
<dbReference type="EMBL" id="CAJVCH010160965">
    <property type="protein sequence ID" value="CAG7728265.1"/>
    <property type="molecule type" value="Genomic_DNA"/>
</dbReference>
<comment type="caution">
    <text evidence="1">The sequence shown here is derived from an EMBL/GenBank/DDBJ whole genome shotgun (WGS) entry which is preliminary data.</text>
</comment>
<keyword evidence="2" id="KW-1185">Reference proteome</keyword>
<evidence type="ECO:0000313" key="1">
    <source>
        <dbReference type="EMBL" id="CAG7728265.1"/>
    </source>
</evidence>